<dbReference type="Proteomes" id="UP000308886">
    <property type="component" value="Unassembled WGS sequence"/>
</dbReference>
<organism evidence="1 2">
    <name type="scientific">Palleniella muris</name>
    <dbReference type="NCBI Taxonomy" id="3038145"/>
    <lineage>
        <taxon>Bacteria</taxon>
        <taxon>Pseudomonadati</taxon>
        <taxon>Bacteroidota</taxon>
        <taxon>Bacteroidia</taxon>
        <taxon>Bacteroidales</taxon>
        <taxon>Prevotellaceae</taxon>
        <taxon>Palleniella</taxon>
    </lineage>
</organism>
<sequence>MKLFNKTFLAGAAMLTLALGFTACEDANEYKDAETNNPAWTGNNPEGIAHPESLGGSKWLRGEGIKVNAYGEEIQGFVESLEFIADNSVVVKMSQGKTEGTMGADETNTVDNPYECEYVKETGSLKIKKEYVDDKGNHSKKEIFSGVVVSGTKYGDMITLVHYGDTPVQTYLVRQ</sequence>
<evidence type="ECO:0000313" key="1">
    <source>
        <dbReference type="EMBL" id="TGX80211.1"/>
    </source>
</evidence>
<proteinExistence type="predicted"/>
<protein>
    <submittedName>
        <fullName evidence="1">Uncharacterized protein</fullName>
    </submittedName>
</protein>
<reference evidence="1" key="1">
    <citation type="submission" date="2019-04" db="EMBL/GenBank/DDBJ databases">
        <title>Microbes associate with the intestines of laboratory mice.</title>
        <authorList>
            <person name="Navarre W."/>
            <person name="Wong E."/>
            <person name="Huang K."/>
            <person name="Tropini C."/>
            <person name="Ng K."/>
            <person name="Yu B."/>
        </authorList>
    </citation>
    <scope>NUCLEOTIDE SEQUENCE</scope>
    <source>
        <strain evidence="1">NM73_A23</strain>
    </source>
</reference>
<accession>A0AC61QMA9</accession>
<gene>
    <name evidence="1" type="ORF">E5358_13485</name>
</gene>
<keyword evidence="2" id="KW-1185">Reference proteome</keyword>
<evidence type="ECO:0000313" key="2">
    <source>
        <dbReference type="Proteomes" id="UP000308886"/>
    </source>
</evidence>
<comment type="caution">
    <text evidence="1">The sequence shown here is derived from an EMBL/GenBank/DDBJ whole genome shotgun (WGS) entry which is preliminary data.</text>
</comment>
<name>A0AC61QMA9_9BACT</name>
<dbReference type="EMBL" id="SRZC01000028">
    <property type="protein sequence ID" value="TGX80211.1"/>
    <property type="molecule type" value="Genomic_DNA"/>
</dbReference>